<reference evidence="1" key="1">
    <citation type="journal article" date="2020" name="Nature">
        <title>Giant virus diversity and host interactions through global metagenomics.</title>
        <authorList>
            <person name="Schulz F."/>
            <person name="Roux S."/>
            <person name="Paez-Espino D."/>
            <person name="Jungbluth S."/>
            <person name="Walsh D.A."/>
            <person name="Denef V.J."/>
            <person name="McMahon K.D."/>
            <person name="Konstantinidis K.T."/>
            <person name="Eloe-Fadrosh E.A."/>
            <person name="Kyrpides N.C."/>
            <person name="Woyke T."/>
        </authorList>
    </citation>
    <scope>NUCLEOTIDE SEQUENCE</scope>
    <source>
        <strain evidence="1">GVMAG-S-ERX556106-38</strain>
    </source>
</reference>
<organism evidence="1">
    <name type="scientific">viral metagenome</name>
    <dbReference type="NCBI Taxonomy" id="1070528"/>
    <lineage>
        <taxon>unclassified sequences</taxon>
        <taxon>metagenomes</taxon>
        <taxon>organismal metagenomes</taxon>
    </lineage>
</organism>
<proteinExistence type="predicted"/>
<accession>A0A6C0FJC1</accession>
<name>A0A6C0FJC1_9ZZZZ</name>
<dbReference type="EMBL" id="MN738834">
    <property type="protein sequence ID" value="QHT38795.1"/>
    <property type="molecule type" value="Genomic_DNA"/>
</dbReference>
<dbReference type="AlphaFoldDB" id="A0A6C0FJC1"/>
<protein>
    <submittedName>
        <fullName evidence="1">Uncharacterized protein</fullName>
    </submittedName>
</protein>
<sequence length="121" mass="14591">MSKHATTVFALYRAKMRIARNMGYVYGNWKQKKICKSNKLERRLSMKNVINDSSRGELLGNNIRYHYKVGVNNYDICEINKNINDGFYWLRKLNAVYSRYLETPYSRKYLKRRIDTFNIFQ</sequence>
<evidence type="ECO:0000313" key="1">
    <source>
        <dbReference type="EMBL" id="QHT38795.1"/>
    </source>
</evidence>